<reference evidence="2 3" key="1">
    <citation type="submission" date="2023-09" db="EMBL/GenBank/DDBJ databases">
        <authorList>
            <person name="Zhai L."/>
        </authorList>
    </citation>
    <scope>NUCLEOTIDE SEQUENCE [LARGE SCALE GENOMIC DNA]</scope>
    <source>
        <strain evidence="2 3">5 N-1</strain>
    </source>
</reference>
<dbReference type="EMBL" id="JAVJAN010000021">
    <property type="protein sequence ID" value="MDR5587600.1"/>
    <property type="molecule type" value="Genomic_DNA"/>
</dbReference>
<organism evidence="2 3">
    <name type="scientific">Clostridium aquiflavi</name>
    <dbReference type="NCBI Taxonomy" id="3073603"/>
    <lineage>
        <taxon>Bacteria</taxon>
        <taxon>Bacillati</taxon>
        <taxon>Bacillota</taxon>
        <taxon>Clostridia</taxon>
        <taxon>Eubacteriales</taxon>
        <taxon>Clostridiaceae</taxon>
        <taxon>Clostridium</taxon>
    </lineage>
</organism>
<keyword evidence="1" id="KW-1133">Transmembrane helix</keyword>
<evidence type="ECO:0000313" key="2">
    <source>
        <dbReference type="EMBL" id="MDR5587600.1"/>
    </source>
</evidence>
<keyword evidence="1" id="KW-0812">Transmembrane</keyword>
<keyword evidence="1" id="KW-0472">Membrane</keyword>
<comment type="caution">
    <text evidence="2">The sequence shown here is derived from an EMBL/GenBank/DDBJ whole genome shotgun (WGS) entry which is preliminary data.</text>
</comment>
<feature type="transmembrane region" description="Helical" evidence="1">
    <location>
        <begin position="16"/>
        <end position="33"/>
    </location>
</feature>
<protein>
    <submittedName>
        <fullName evidence="2">Uncharacterized protein</fullName>
    </submittedName>
</protein>
<keyword evidence="3" id="KW-1185">Reference proteome</keyword>
<dbReference type="RefSeq" id="WP_252230434.1">
    <property type="nucleotide sequence ID" value="NZ_JAVJAN010000021.1"/>
</dbReference>
<proteinExistence type="predicted"/>
<evidence type="ECO:0000313" key="3">
    <source>
        <dbReference type="Proteomes" id="UP001256646"/>
    </source>
</evidence>
<name>A0ABU1EGW1_9CLOT</name>
<dbReference type="Proteomes" id="UP001256646">
    <property type="component" value="Unassembled WGS sequence"/>
</dbReference>
<gene>
    <name evidence="2" type="ORF">RGC78_08980</name>
</gene>
<accession>A0ABU1EGW1</accession>
<evidence type="ECO:0000256" key="1">
    <source>
        <dbReference type="SAM" id="Phobius"/>
    </source>
</evidence>
<sequence>MKNYINALKNNEELKFVLISSIVVIFAILILVFEPFNEIPFIYNQF</sequence>